<name>A0ABQ9YFB1_9EUKA</name>
<comment type="caution">
    <text evidence="7">The sequence shown here is derived from an EMBL/GenBank/DDBJ whole genome shotgun (WGS) entry which is preliminary data.</text>
</comment>
<protein>
    <submittedName>
        <fullName evidence="7">Coiled-coil domain-containing protein (DUF2037)</fullName>
    </submittedName>
</protein>
<dbReference type="InterPro" id="IPR039116">
    <property type="entry name" value="CCDC93"/>
</dbReference>
<dbReference type="Proteomes" id="UP001281761">
    <property type="component" value="Unassembled WGS sequence"/>
</dbReference>
<organism evidence="7 8">
    <name type="scientific">Blattamonas nauphoetae</name>
    <dbReference type="NCBI Taxonomy" id="2049346"/>
    <lineage>
        <taxon>Eukaryota</taxon>
        <taxon>Metamonada</taxon>
        <taxon>Preaxostyla</taxon>
        <taxon>Oxymonadida</taxon>
        <taxon>Blattamonas</taxon>
    </lineage>
</organism>
<dbReference type="Pfam" id="PF21673">
    <property type="entry name" value="CCDC93_N"/>
    <property type="match status" value="1"/>
</dbReference>
<reference evidence="7 8" key="1">
    <citation type="journal article" date="2022" name="bioRxiv">
        <title>Genomics of Preaxostyla Flagellates Illuminates Evolutionary Transitions and the Path Towards Mitochondrial Loss.</title>
        <authorList>
            <person name="Novak L.V.F."/>
            <person name="Treitli S.C."/>
            <person name="Pyrih J."/>
            <person name="Halakuc P."/>
            <person name="Pipaliya S.V."/>
            <person name="Vacek V."/>
            <person name="Brzon O."/>
            <person name="Soukal P."/>
            <person name="Eme L."/>
            <person name="Dacks J.B."/>
            <person name="Karnkowska A."/>
            <person name="Elias M."/>
            <person name="Hampl V."/>
        </authorList>
    </citation>
    <scope>NUCLEOTIDE SEQUENCE [LARGE SCALE GENOMIC DNA]</scope>
    <source>
        <strain evidence="7">NAU3</strain>
        <tissue evidence="7">Gut</tissue>
    </source>
</reference>
<dbReference type="EMBL" id="JARBJD010000011">
    <property type="protein sequence ID" value="KAK2962458.1"/>
    <property type="molecule type" value="Genomic_DNA"/>
</dbReference>
<feature type="domain" description="CCDC93 N-terminal" evidence="6">
    <location>
        <begin position="1"/>
        <end position="70"/>
    </location>
</feature>
<gene>
    <name evidence="7" type="ORF">BLNAU_2701</name>
</gene>
<sequence>MAWCLTSSSVDVDFDCTFKENPNIREKIKISENIISALKASGCKLSLLPPQIQGLNYERLLPVIKWLVSRSLEYRSTFERQYRREAESQYSKYICTPSDKEGAERKTGQLKYIEDLDNSLGLPERKFRQKKRNASMEEELRVQRILLEYGRTGIAVTAQKKKKSGEEEEDEEAERIRQLMKGMDSQDDDQGGHVVPTSIVGNLMTLGRNEIIKASDLYNEEKKETEKGQKQQDKRAQKQQIEALQKQIAALRNRLENAQNSLNTLTNKNKQMEDVVGDQQKELAEIKEQLEDLRRAEEEHDPAVVEQLRQMVALNESLKRQEKQFKESCKAQLEYWEAKLTEAQRTVDPNTDEHTVRLSAALEEENEKMNKMRVVLAQKNRSIAALQRQLDEVPSRPELLQYQTRFIELFQLIGQMFSETRKYYTTFNGLLSKKESIEKETNTIRSIIEAFPISMKNKQAQQKLVESIETIVEQTGRLLKVQTDRLDQERSKYQTLTRKYNELVEDRKRYLAITKKLQEEMEKNVLLHQKLEEKEADEEEEEEDENE</sequence>
<evidence type="ECO:0000256" key="4">
    <source>
        <dbReference type="SAM" id="MobiDB-lite"/>
    </source>
</evidence>
<dbReference type="PANTHER" id="PTHR16441">
    <property type="entry name" value="FIDIPIDINE"/>
    <property type="match status" value="1"/>
</dbReference>
<feature type="coiled-coil region" evidence="3">
    <location>
        <begin position="227"/>
        <end position="389"/>
    </location>
</feature>
<proteinExistence type="inferred from homology"/>
<evidence type="ECO:0000313" key="8">
    <source>
        <dbReference type="Proteomes" id="UP001281761"/>
    </source>
</evidence>
<keyword evidence="2 3" id="KW-0175">Coiled coil</keyword>
<evidence type="ECO:0000259" key="5">
    <source>
        <dbReference type="Pfam" id="PF09762"/>
    </source>
</evidence>
<dbReference type="InterPro" id="IPR048747">
    <property type="entry name" value="CCDC93_N"/>
</dbReference>
<dbReference type="InterPro" id="IPR019159">
    <property type="entry name" value="CCDC93_CC"/>
</dbReference>
<evidence type="ECO:0000313" key="7">
    <source>
        <dbReference type="EMBL" id="KAK2962458.1"/>
    </source>
</evidence>
<comment type="similarity">
    <text evidence="1">Belongs to the CCDC93 family.</text>
</comment>
<dbReference type="Pfam" id="PF09762">
    <property type="entry name" value="CCDC93_CC"/>
    <property type="match status" value="1"/>
</dbReference>
<feature type="region of interest" description="Disordered" evidence="4">
    <location>
        <begin position="528"/>
        <end position="547"/>
    </location>
</feature>
<feature type="compositionally biased region" description="Acidic residues" evidence="4">
    <location>
        <begin position="534"/>
        <end position="547"/>
    </location>
</feature>
<feature type="domain" description="CCDC93 coiled-coil" evidence="5">
    <location>
        <begin position="123"/>
        <end position="528"/>
    </location>
</feature>
<evidence type="ECO:0000256" key="3">
    <source>
        <dbReference type="SAM" id="Coils"/>
    </source>
</evidence>
<evidence type="ECO:0000259" key="6">
    <source>
        <dbReference type="Pfam" id="PF21673"/>
    </source>
</evidence>
<keyword evidence="8" id="KW-1185">Reference proteome</keyword>
<evidence type="ECO:0000256" key="1">
    <source>
        <dbReference type="ARBA" id="ARBA00007219"/>
    </source>
</evidence>
<accession>A0ABQ9YFB1</accession>
<dbReference type="PANTHER" id="PTHR16441:SF0">
    <property type="entry name" value="COILED-COIL DOMAIN-CONTAINING PROTEIN 93"/>
    <property type="match status" value="1"/>
</dbReference>
<evidence type="ECO:0000256" key="2">
    <source>
        <dbReference type="ARBA" id="ARBA00023054"/>
    </source>
</evidence>